<accession>E1SV76</accession>
<dbReference type="SUPFAM" id="SSF52317">
    <property type="entry name" value="Class I glutamine amidotransferase-like"/>
    <property type="match status" value="1"/>
</dbReference>
<proteinExistence type="predicted"/>
<dbReference type="AlphaFoldDB" id="E1SV76"/>
<evidence type="ECO:0000313" key="2">
    <source>
        <dbReference type="EMBL" id="ADN77376.1"/>
    </source>
</evidence>
<organism evidence="2 3">
    <name type="scientific">Ferrimonas balearica (strain DSM 9799 / CCM 4581 / KCTC 23876 / PAT)</name>
    <dbReference type="NCBI Taxonomy" id="550540"/>
    <lineage>
        <taxon>Bacteria</taxon>
        <taxon>Pseudomonadati</taxon>
        <taxon>Pseudomonadota</taxon>
        <taxon>Gammaproteobacteria</taxon>
        <taxon>Alteromonadales</taxon>
        <taxon>Ferrimonadaceae</taxon>
        <taxon>Ferrimonas</taxon>
    </lineage>
</organism>
<dbReference type="InterPro" id="IPR029062">
    <property type="entry name" value="Class_I_gatase-like"/>
</dbReference>
<dbReference type="KEGG" id="fbl:Fbal_3177"/>
<dbReference type="Gene3D" id="3.40.50.880">
    <property type="match status" value="1"/>
</dbReference>
<dbReference type="OrthoDB" id="9803764at2"/>
<dbReference type="Proteomes" id="UP000006683">
    <property type="component" value="Chromosome"/>
</dbReference>
<dbReference type="PROSITE" id="PS51318">
    <property type="entry name" value="TAT"/>
    <property type="match status" value="1"/>
</dbReference>
<dbReference type="Pfam" id="PF01965">
    <property type="entry name" value="DJ-1_PfpI"/>
    <property type="match status" value="1"/>
</dbReference>
<sequence>MKRREFITGLGAAALTVAARPWAAEAPQLRIEERRAGKLGSGHYRIGVLVFDDYETLDLHGPVEMLGHLADVEIELIGPGAVARSFQGPKVVVDRPLAQLEPLDLFLVPGGLGTRALVQQPELIELIRRQALMSERVLSVCTGAALLAQAGLLDGKRVTTNKAAFAWVASLAPDADWQGRARWVQDGNLTTSSGVSAGTDAALALIAEVRGEAVAQKIAEIAEYPWNRDADNDPFAITWGTDT</sequence>
<gene>
    <name evidence="2" type="ordered locus">Fbal_3177</name>
</gene>
<dbReference type="GeneID" id="67183394"/>
<dbReference type="eggNOG" id="COG0693">
    <property type="taxonomic scope" value="Bacteria"/>
</dbReference>
<dbReference type="HOGENOM" id="CLU_000445_44_8_6"/>
<protein>
    <submittedName>
        <fullName evidence="2">ThiJ/PfpI domain protein</fullName>
    </submittedName>
</protein>
<dbReference type="PANTHER" id="PTHR43130">
    <property type="entry name" value="ARAC-FAMILY TRANSCRIPTIONAL REGULATOR"/>
    <property type="match status" value="1"/>
</dbReference>
<dbReference type="CDD" id="cd03139">
    <property type="entry name" value="GATase1_PfpI_2"/>
    <property type="match status" value="1"/>
</dbReference>
<keyword evidence="3" id="KW-1185">Reference proteome</keyword>
<dbReference type="InterPro" id="IPR052158">
    <property type="entry name" value="INH-QAR"/>
</dbReference>
<name>E1SV76_FERBD</name>
<feature type="domain" description="DJ-1/PfpI" evidence="1">
    <location>
        <begin position="45"/>
        <end position="207"/>
    </location>
</feature>
<evidence type="ECO:0000259" key="1">
    <source>
        <dbReference type="Pfam" id="PF01965"/>
    </source>
</evidence>
<dbReference type="InterPro" id="IPR002818">
    <property type="entry name" value="DJ-1/PfpI"/>
</dbReference>
<dbReference type="STRING" id="550540.Fbal_3177"/>
<dbReference type="EMBL" id="CP002209">
    <property type="protein sequence ID" value="ADN77376.1"/>
    <property type="molecule type" value="Genomic_DNA"/>
</dbReference>
<dbReference type="PANTHER" id="PTHR43130:SF15">
    <property type="entry name" value="THIJ_PFPI FAMILY PROTEIN (AFU_ORTHOLOGUE AFUA_5G14240)"/>
    <property type="match status" value="1"/>
</dbReference>
<dbReference type="RefSeq" id="WP_013346682.1">
    <property type="nucleotide sequence ID" value="NC_014541.1"/>
</dbReference>
<evidence type="ECO:0000313" key="3">
    <source>
        <dbReference type="Proteomes" id="UP000006683"/>
    </source>
</evidence>
<reference evidence="2 3" key="1">
    <citation type="journal article" date="2010" name="Stand. Genomic Sci.">
        <title>Complete genome sequence of Ferrimonas balearica type strain (PAT).</title>
        <authorList>
            <person name="Nolan M."/>
            <person name="Sikorski J."/>
            <person name="Davenport K."/>
            <person name="Lucas S."/>
            <person name="Glavina Del Rio T."/>
            <person name="Tice H."/>
            <person name="Cheng J."/>
            <person name="Goodwin L."/>
            <person name="Pitluck S."/>
            <person name="Liolios K."/>
            <person name="Ivanova N."/>
            <person name="Mavromatis K."/>
            <person name="Ovchinnikova G."/>
            <person name="Pati A."/>
            <person name="Chen A."/>
            <person name="Palaniappan K."/>
            <person name="Land M."/>
            <person name="Hauser L."/>
            <person name="Chang Y."/>
            <person name="Jeffries C."/>
            <person name="Tapia R."/>
            <person name="Brettin T."/>
            <person name="Detter J."/>
            <person name="Han C."/>
            <person name="Yasawong M."/>
            <person name="Rohde M."/>
            <person name="Tindall B."/>
            <person name="Goker M."/>
            <person name="Woyke T."/>
            <person name="Bristow J."/>
            <person name="Eisen J."/>
            <person name="Markowitz V."/>
            <person name="Hugenholtz P."/>
            <person name="Kyrpides N."/>
            <person name="Klenk H."/>
            <person name="Lapidus A."/>
        </authorList>
    </citation>
    <scope>NUCLEOTIDE SEQUENCE [LARGE SCALE GENOMIC DNA]</scope>
    <source>
        <strain evidence="3">DSM 9799 / CCM 4581 / KCTC 23876 / PAT</strain>
    </source>
</reference>
<dbReference type="InterPro" id="IPR006311">
    <property type="entry name" value="TAT_signal"/>
</dbReference>